<name>A0A074VXN3_AURM1</name>
<gene>
    <name evidence="2" type="ORF">M437DRAFT_41907</name>
</gene>
<feature type="compositionally biased region" description="Polar residues" evidence="1">
    <location>
        <begin position="121"/>
        <end position="135"/>
    </location>
</feature>
<evidence type="ECO:0000313" key="2">
    <source>
        <dbReference type="EMBL" id="KEQ65268.1"/>
    </source>
</evidence>
<dbReference type="GeneID" id="63913841"/>
<feature type="region of interest" description="Disordered" evidence="1">
    <location>
        <begin position="69"/>
        <end position="145"/>
    </location>
</feature>
<evidence type="ECO:0000256" key="1">
    <source>
        <dbReference type="SAM" id="MobiDB-lite"/>
    </source>
</evidence>
<dbReference type="Proteomes" id="UP000030672">
    <property type="component" value="Unassembled WGS sequence"/>
</dbReference>
<dbReference type="EMBL" id="KL584827">
    <property type="protein sequence ID" value="KEQ65268.1"/>
    <property type="molecule type" value="Genomic_DNA"/>
</dbReference>
<organism evidence="2 3">
    <name type="scientific">Aureobasidium melanogenum (strain CBS 110374)</name>
    <name type="common">Aureobasidium pullulans var. melanogenum</name>
    <dbReference type="NCBI Taxonomy" id="1043003"/>
    <lineage>
        <taxon>Eukaryota</taxon>
        <taxon>Fungi</taxon>
        <taxon>Dikarya</taxon>
        <taxon>Ascomycota</taxon>
        <taxon>Pezizomycotina</taxon>
        <taxon>Dothideomycetes</taxon>
        <taxon>Dothideomycetidae</taxon>
        <taxon>Dothideales</taxon>
        <taxon>Saccotheciaceae</taxon>
        <taxon>Aureobasidium</taxon>
    </lineage>
</organism>
<proteinExistence type="predicted"/>
<evidence type="ECO:0000313" key="3">
    <source>
        <dbReference type="Proteomes" id="UP000030672"/>
    </source>
</evidence>
<dbReference type="RefSeq" id="XP_040882291.1">
    <property type="nucleotide sequence ID" value="XM_041020468.1"/>
</dbReference>
<keyword evidence="3" id="KW-1185">Reference proteome</keyword>
<reference evidence="2 3" key="1">
    <citation type="journal article" date="2014" name="BMC Genomics">
        <title>Genome sequencing of four Aureobasidium pullulans varieties: biotechnological potential, stress tolerance, and description of new species.</title>
        <authorList>
            <person name="Gostin Ar C."/>
            <person name="Ohm R.A."/>
            <person name="Kogej T."/>
            <person name="Sonjak S."/>
            <person name="Turk M."/>
            <person name="Zajc J."/>
            <person name="Zalar P."/>
            <person name="Grube M."/>
            <person name="Sun H."/>
            <person name="Han J."/>
            <person name="Sharma A."/>
            <person name="Chiniquy J."/>
            <person name="Ngan C.Y."/>
            <person name="Lipzen A."/>
            <person name="Barry K."/>
            <person name="Grigoriev I.V."/>
            <person name="Gunde-Cimerman N."/>
        </authorList>
    </citation>
    <scope>NUCLEOTIDE SEQUENCE [LARGE SCALE GENOMIC DNA]</scope>
    <source>
        <strain evidence="2 3">CBS 110374</strain>
    </source>
</reference>
<protein>
    <submittedName>
        <fullName evidence="2">Uncharacterized protein</fullName>
    </submittedName>
</protein>
<accession>A0A074VXN3</accession>
<dbReference type="AlphaFoldDB" id="A0A074VXN3"/>
<dbReference type="HOGENOM" id="CLU_1461021_0_0_1"/>
<sequence>MTTFVQHPKDTTPNVPHYAMQESRTHHVMPVNGSQQQMLGHQHPAPLVQTYPDQEPQYHQSGYNERLVQVPTQDSRPRYPEAISYGLSTSGYDQGQQLRPALDQRHSDSSFRSARSHKSTRSTNSHHSYHSTKSAHSCRSHHSYHGVNDELRKCKKRDIDARPTMGDSVMLVVNHFRDLLSGDRR</sequence>
<feature type="compositionally biased region" description="Polar residues" evidence="1">
    <location>
        <begin position="86"/>
        <end position="97"/>
    </location>
</feature>